<proteinExistence type="predicted"/>
<protein>
    <submittedName>
        <fullName evidence="3">Helix-hairpin-helix domain-containing protein</fullName>
    </submittedName>
</protein>
<dbReference type="InterPro" id="IPR003583">
    <property type="entry name" value="Hlx-hairpin-Hlx_DNA-bd_motif"/>
</dbReference>
<keyword evidence="1" id="KW-0812">Transmembrane</keyword>
<dbReference type="PANTHER" id="PTHR21180:SF32">
    <property type="entry name" value="ENDONUCLEASE_EXONUCLEASE_PHOSPHATASE FAMILY DOMAIN-CONTAINING PROTEIN 1"/>
    <property type="match status" value="1"/>
</dbReference>
<feature type="domain" description="Helix-hairpin-helix DNA-binding motif class 1" evidence="2">
    <location>
        <begin position="163"/>
        <end position="182"/>
    </location>
</feature>
<sequence>MRHRDDEQDQRPRHRLRVTVGAAVVLLVAAFAIAVVSSALGSGGSAPVASYAAASRAPTPSAAASASPGAVTLFVHVAGAVRTPGLVELRPGARVVDAVTAAGGFAEDADHDGVNLARPVQDGEQLRVPRVGEAVTAAPGDGSSPAGSPPARGLVDLNAATQEQLEDLPRIGPALAQRILEWREANGRFAAVEDLMQVSGIGQKVFDGLKDRVRV</sequence>
<dbReference type="GO" id="GO:0006281">
    <property type="term" value="P:DNA repair"/>
    <property type="evidence" value="ECO:0007669"/>
    <property type="project" value="InterPro"/>
</dbReference>
<dbReference type="Gene3D" id="3.10.560.10">
    <property type="entry name" value="Outer membrane lipoprotein wza domain like"/>
    <property type="match status" value="1"/>
</dbReference>
<dbReference type="RefSeq" id="WP_348787768.1">
    <property type="nucleotide sequence ID" value="NZ_CP157390.1"/>
</dbReference>
<dbReference type="GO" id="GO:0015627">
    <property type="term" value="C:type II protein secretion system complex"/>
    <property type="evidence" value="ECO:0007669"/>
    <property type="project" value="TreeGrafter"/>
</dbReference>
<reference evidence="3" key="1">
    <citation type="submission" date="2024-05" db="EMBL/GenBank/DDBJ databases">
        <title>The Natural Products Discovery Center: Release of the First 8490 Sequenced Strains for Exploring Actinobacteria Biosynthetic Diversity.</title>
        <authorList>
            <person name="Kalkreuter E."/>
            <person name="Kautsar S.A."/>
            <person name="Yang D."/>
            <person name="Bader C.D."/>
            <person name="Teijaro C.N."/>
            <person name="Fluegel L."/>
            <person name="Davis C.M."/>
            <person name="Simpson J.R."/>
            <person name="Lauterbach L."/>
            <person name="Steele A.D."/>
            <person name="Gui C."/>
            <person name="Meng S."/>
            <person name="Li G."/>
            <person name="Viehrig K."/>
            <person name="Ye F."/>
            <person name="Su P."/>
            <person name="Kiefer A.F."/>
            <person name="Nichols A."/>
            <person name="Cepeda A.J."/>
            <person name="Yan W."/>
            <person name="Fan B."/>
            <person name="Jiang Y."/>
            <person name="Adhikari A."/>
            <person name="Zheng C.-J."/>
            <person name="Schuster L."/>
            <person name="Cowan T.M."/>
            <person name="Smanski M.J."/>
            <person name="Chevrette M.G."/>
            <person name="de Carvalho L.P.S."/>
            <person name="Shen B."/>
        </authorList>
    </citation>
    <scope>NUCLEOTIDE SEQUENCE</scope>
    <source>
        <strain evidence="3">NPDC080035</strain>
    </source>
</reference>
<dbReference type="SMART" id="SM00278">
    <property type="entry name" value="HhH1"/>
    <property type="match status" value="2"/>
</dbReference>
<dbReference type="EMBL" id="CP157390">
    <property type="protein sequence ID" value="XBM47803.1"/>
    <property type="molecule type" value="Genomic_DNA"/>
</dbReference>
<evidence type="ECO:0000259" key="2">
    <source>
        <dbReference type="SMART" id="SM00278"/>
    </source>
</evidence>
<evidence type="ECO:0000313" key="3">
    <source>
        <dbReference type="EMBL" id="XBM47803.1"/>
    </source>
</evidence>
<keyword evidence="1" id="KW-0472">Membrane</keyword>
<accession>A0AAU7GCC7</accession>
<dbReference type="Gene3D" id="1.10.150.280">
    <property type="entry name" value="AF1531-like domain"/>
    <property type="match status" value="1"/>
</dbReference>
<dbReference type="GO" id="GO:0015628">
    <property type="term" value="P:protein secretion by the type II secretion system"/>
    <property type="evidence" value="ECO:0007669"/>
    <property type="project" value="TreeGrafter"/>
</dbReference>
<dbReference type="GO" id="GO:0003677">
    <property type="term" value="F:DNA binding"/>
    <property type="evidence" value="ECO:0007669"/>
    <property type="project" value="InterPro"/>
</dbReference>
<keyword evidence="1" id="KW-1133">Transmembrane helix</keyword>
<gene>
    <name evidence="3" type="ORF">AAME72_17295</name>
</gene>
<dbReference type="Pfam" id="PF12836">
    <property type="entry name" value="HHH_3"/>
    <property type="match status" value="1"/>
</dbReference>
<name>A0AAU7GCC7_9MICO</name>
<dbReference type="Pfam" id="PF10531">
    <property type="entry name" value="SLBB"/>
    <property type="match status" value="1"/>
</dbReference>
<dbReference type="SUPFAM" id="SSF47781">
    <property type="entry name" value="RuvA domain 2-like"/>
    <property type="match status" value="1"/>
</dbReference>
<dbReference type="PANTHER" id="PTHR21180">
    <property type="entry name" value="ENDONUCLEASE/EXONUCLEASE/PHOSPHATASE FAMILY DOMAIN-CONTAINING PROTEIN 1"/>
    <property type="match status" value="1"/>
</dbReference>
<dbReference type="AlphaFoldDB" id="A0AAU7GCC7"/>
<feature type="transmembrane region" description="Helical" evidence="1">
    <location>
        <begin position="20"/>
        <end position="40"/>
    </location>
</feature>
<feature type="domain" description="Helix-hairpin-helix DNA-binding motif class 1" evidence="2">
    <location>
        <begin position="193"/>
        <end position="212"/>
    </location>
</feature>
<organism evidence="3">
    <name type="scientific">Leifsonia sp. NPDC080035</name>
    <dbReference type="NCBI Taxonomy" id="3143936"/>
    <lineage>
        <taxon>Bacteria</taxon>
        <taxon>Bacillati</taxon>
        <taxon>Actinomycetota</taxon>
        <taxon>Actinomycetes</taxon>
        <taxon>Micrococcales</taxon>
        <taxon>Microbacteriaceae</taxon>
        <taxon>Leifsonia</taxon>
    </lineage>
</organism>
<dbReference type="InterPro" id="IPR019554">
    <property type="entry name" value="Soluble_ligand-bd"/>
</dbReference>
<evidence type="ECO:0000256" key="1">
    <source>
        <dbReference type="SAM" id="Phobius"/>
    </source>
</evidence>
<dbReference type="InterPro" id="IPR010994">
    <property type="entry name" value="RuvA_2-like"/>
</dbReference>
<dbReference type="InterPro" id="IPR051675">
    <property type="entry name" value="Endo/Exo/Phosphatase_dom_1"/>
</dbReference>